<feature type="compositionally biased region" description="Low complexity" evidence="1">
    <location>
        <begin position="146"/>
        <end position="162"/>
    </location>
</feature>
<protein>
    <submittedName>
        <fullName evidence="2">Uncharacterized protein</fullName>
    </submittedName>
</protein>
<feature type="region of interest" description="Disordered" evidence="1">
    <location>
        <begin position="132"/>
        <end position="182"/>
    </location>
</feature>
<accession>A0A2Z7C4M5</accession>
<proteinExistence type="predicted"/>
<feature type="compositionally biased region" description="Basic and acidic residues" evidence="1">
    <location>
        <begin position="19"/>
        <end position="33"/>
    </location>
</feature>
<organism evidence="2 3">
    <name type="scientific">Dorcoceras hygrometricum</name>
    <dbReference type="NCBI Taxonomy" id="472368"/>
    <lineage>
        <taxon>Eukaryota</taxon>
        <taxon>Viridiplantae</taxon>
        <taxon>Streptophyta</taxon>
        <taxon>Embryophyta</taxon>
        <taxon>Tracheophyta</taxon>
        <taxon>Spermatophyta</taxon>
        <taxon>Magnoliopsida</taxon>
        <taxon>eudicotyledons</taxon>
        <taxon>Gunneridae</taxon>
        <taxon>Pentapetalae</taxon>
        <taxon>asterids</taxon>
        <taxon>lamiids</taxon>
        <taxon>Lamiales</taxon>
        <taxon>Gesneriaceae</taxon>
        <taxon>Didymocarpoideae</taxon>
        <taxon>Trichosporeae</taxon>
        <taxon>Loxocarpinae</taxon>
        <taxon>Dorcoceras</taxon>
    </lineage>
</organism>
<dbReference type="Proteomes" id="UP000250235">
    <property type="component" value="Unassembled WGS sequence"/>
</dbReference>
<gene>
    <name evidence="2" type="ORF">F511_16809</name>
</gene>
<evidence type="ECO:0000256" key="1">
    <source>
        <dbReference type="SAM" id="MobiDB-lite"/>
    </source>
</evidence>
<evidence type="ECO:0000313" key="2">
    <source>
        <dbReference type="EMBL" id="KZV41865.1"/>
    </source>
</evidence>
<keyword evidence="3" id="KW-1185">Reference proteome</keyword>
<name>A0A2Z7C4M5_9LAMI</name>
<feature type="region of interest" description="Disordered" evidence="1">
    <location>
        <begin position="1"/>
        <end position="48"/>
    </location>
</feature>
<dbReference type="AlphaFoldDB" id="A0A2Z7C4M5"/>
<reference evidence="2 3" key="1">
    <citation type="journal article" date="2015" name="Proc. Natl. Acad. Sci. U.S.A.">
        <title>The resurrection genome of Boea hygrometrica: A blueprint for survival of dehydration.</title>
        <authorList>
            <person name="Xiao L."/>
            <person name="Yang G."/>
            <person name="Zhang L."/>
            <person name="Yang X."/>
            <person name="Zhao S."/>
            <person name="Ji Z."/>
            <person name="Zhou Q."/>
            <person name="Hu M."/>
            <person name="Wang Y."/>
            <person name="Chen M."/>
            <person name="Xu Y."/>
            <person name="Jin H."/>
            <person name="Xiao X."/>
            <person name="Hu G."/>
            <person name="Bao F."/>
            <person name="Hu Y."/>
            <person name="Wan P."/>
            <person name="Li L."/>
            <person name="Deng X."/>
            <person name="Kuang T."/>
            <person name="Xiang C."/>
            <person name="Zhu J.K."/>
            <person name="Oliver M.J."/>
            <person name="He Y."/>
        </authorList>
    </citation>
    <scope>NUCLEOTIDE SEQUENCE [LARGE SCALE GENOMIC DNA]</scope>
    <source>
        <strain evidence="3">cv. XS01</strain>
    </source>
</reference>
<dbReference type="EMBL" id="KQ999347">
    <property type="protein sequence ID" value="KZV41865.1"/>
    <property type="molecule type" value="Genomic_DNA"/>
</dbReference>
<sequence>MPARKLHGLSGTGPNQTLKEFRRAVTTSPEHRRSGGRPAAAPSRKLRTAATRRGAIARHRASTCDAQRMDSGASSCHRLASAASHIAQRLREEAPIARSKVAAVMRNQRATSRNSSAASVLRPATIARHLQQASSVVVRERRKDSASSSSLHHTSRAATARQSRQRARSCAWKRGAAAQGGGPAAESKFRIFWLIRSENLTIRYNYGKIILIRSVKPGSDTTVWGSGSAPRLGSGRTRNRCREAINTKNQTITIVGSLRQSGPRPDPRLLHQAALETIFRQRSAAAACSRRGGAAGF</sequence>
<evidence type="ECO:0000313" key="3">
    <source>
        <dbReference type="Proteomes" id="UP000250235"/>
    </source>
</evidence>